<organism evidence="1 2">
    <name type="scientific">Candidatus Jorgensenbacteria bacterium GW2011_GWB1_50_10</name>
    <dbReference type="NCBI Taxonomy" id="1618665"/>
    <lineage>
        <taxon>Bacteria</taxon>
        <taxon>Candidatus Joergenseniibacteriota</taxon>
    </lineage>
</organism>
<dbReference type="InterPro" id="IPR035069">
    <property type="entry name" value="TTHA1013/TTHA0281-like"/>
</dbReference>
<reference evidence="1 2" key="1">
    <citation type="journal article" date="2015" name="Nature">
        <title>rRNA introns, odd ribosomes, and small enigmatic genomes across a large radiation of phyla.</title>
        <authorList>
            <person name="Brown C.T."/>
            <person name="Hug L.A."/>
            <person name="Thomas B.C."/>
            <person name="Sharon I."/>
            <person name="Castelle C.J."/>
            <person name="Singh A."/>
            <person name="Wilkins M.J."/>
            <person name="Williams K.H."/>
            <person name="Banfield J.F."/>
        </authorList>
    </citation>
    <scope>NUCLEOTIDE SEQUENCE [LARGE SCALE GENOMIC DNA]</scope>
</reference>
<proteinExistence type="predicted"/>
<dbReference type="EMBL" id="LCQK01000002">
    <property type="protein sequence ID" value="KKW15143.1"/>
    <property type="molecule type" value="Genomic_DNA"/>
</dbReference>
<dbReference type="AlphaFoldDB" id="A0A0G1W8U7"/>
<comment type="caution">
    <text evidence="1">The sequence shown here is derived from an EMBL/GenBank/DDBJ whole genome shotgun (WGS) entry which is preliminary data.</text>
</comment>
<protein>
    <recommendedName>
        <fullName evidence="3">HicB family protein</fullName>
    </recommendedName>
</protein>
<name>A0A0G1W8U7_9BACT</name>
<dbReference type="STRING" id="1618665.UY55_C0002G0201"/>
<dbReference type="SUPFAM" id="SSF143100">
    <property type="entry name" value="TTHA1013/TTHA0281-like"/>
    <property type="match status" value="1"/>
</dbReference>
<evidence type="ECO:0000313" key="1">
    <source>
        <dbReference type="EMBL" id="KKW15143.1"/>
    </source>
</evidence>
<dbReference type="Proteomes" id="UP000034224">
    <property type="component" value="Unassembled WGS sequence"/>
</dbReference>
<evidence type="ECO:0008006" key="3">
    <source>
        <dbReference type="Google" id="ProtNLM"/>
    </source>
</evidence>
<accession>A0A0G1W8U7</accession>
<sequence>MAKYKNTLQRGSVRILVFREAGVWYAVALEFNIVETGDTSREAMLLLFEAVQGYLESAKKTKARPHILNQAVDREYEEKWRGSIQAKRQPNSVFFAGRMNILGGRALVPA</sequence>
<gene>
    <name evidence="1" type="ORF">UY55_C0002G0201</name>
</gene>
<evidence type="ECO:0000313" key="2">
    <source>
        <dbReference type="Proteomes" id="UP000034224"/>
    </source>
</evidence>